<evidence type="ECO:0000313" key="1">
    <source>
        <dbReference type="EMBL" id="AJG98364.1"/>
    </source>
</evidence>
<accession>A0A0B5Q848</accession>
<dbReference type="AlphaFoldDB" id="A0A0B5Q848"/>
<reference evidence="3" key="1">
    <citation type="submission" date="2014-12" db="EMBL/GenBank/DDBJ databases">
        <title>Genome sequence of Clostridium beijerinckii strain 59B.</title>
        <authorList>
            <person name="Little G.T."/>
            <person name="Minton N.P."/>
        </authorList>
    </citation>
    <scope>NUCLEOTIDE SEQUENCE [LARGE SCALE GENOMIC DNA]</scope>
    <source>
        <strain evidence="3">59B</strain>
    </source>
</reference>
<dbReference type="RefSeq" id="WP_041895692.1">
    <property type="nucleotide sequence ID" value="NZ_CP010086.2"/>
</dbReference>
<proteinExistence type="predicted"/>
<reference evidence="2" key="3">
    <citation type="submission" date="2020-06" db="EMBL/GenBank/DDBJ databases">
        <title>Genomic insights into acetone-butanol-ethanol (ABE) fermentation by sequencing solventogenic clostridia strains.</title>
        <authorList>
            <person name="Brown S."/>
        </authorList>
    </citation>
    <scope>NUCLEOTIDE SEQUENCE</scope>
    <source>
        <strain evidence="2">DJ123</strain>
    </source>
</reference>
<name>A0A0B5Q848_CLOBE</name>
<evidence type="ECO:0000313" key="2">
    <source>
        <dbReference type="EMBL" id="NSB16025.1"/>
    </source>
</evidence>
<gene>
    <name evidence="2" type="ORF">BCD95_004284</name>
    <name evidence="1" type="ORF">LF65_01761</name>
</gene>
<dbReference type="KEGG" id="cbei:LF65_01761"/>
<protein>
    <submittedName>
        <fullName evidence="1">Uncharacterized protein</fullName>
    </submittedName>
</protein>
<organism evidence="1 3">
    <name type="scientific">Clostridium beijerinckii</name>
    <name type="common">Clostridium MP</name>
    <dbReference type="NCBI Taxonomy" id="1520"/>
    <lineage>
        <taxon>Bacteria</taxon>
        <taxon>Bacillati</taxon>
        <taxon>Bacillota</taxon>
        <taxon>Clostridia</taxon>
        <taxon>Eubacteriales</taxon>
        <taxon>Clostridiaceae</taxon>
        <taxon>Clostridium</taxon>
    </lineage>
</organism>
<evidence type="ECO:0000313" key="3">
    <source>
        <dbReference type="Proteomes" id="UP000031866"/>
    </source>
</evidence>
<dbReference type="EMBL" id="CP010086">
    <property type="protein sequence ID" value="AJG98364.1"/>
    <property type="molecule type" value="Genomic_DNA"/>
</dbReference>
<dbReference type="Proteomes" id="UP000031866">
    <property type="component" value="Chromosome"/>
</dbReference>
<dbReference type="Proteomes" id="UP000822184">
    <property type="component" value="Unassembled WGS sequence"/>
</dbReference>
<reference evidence="1" key="2">
    <citation type="submission" date="2016-02" db="EMBL/GenBank/DDBJ databases">
        <title>Genome sequence of Clostridium beijerinckii strain 59B.</title>
        <authorList>
            <person name="Little G.T."/>
            <person name="Minton N.P."/>
        </authorList>
    </citation>
    <scope>NUCLEOTIDE SEQUENCE</scope>
    <source>
        <strain evidence="1">NCIMB 14988</strain>
    </source>
</reference>
<sequence length="235" mass="27675">MEFNIKQNTLEKRPYRNFSFWEEKILNEESLWEGYFDNKEITNTSKVIYTGIFDLEKNILQCGWAAYPCGYSLLGFLQHVFLPTSFFTWFDRKSDGFLIPVSDFDTVINETLKYNDSNMDLTSLNSMKNSYDFLNNLWDCDSESLNQKLKSFSKKFNATWNNIPNQRLFIEIFDDPCDIFNFVKESVSWESKEFIEEDISMSLEALKFACDNAVEEPLLSRRLIDILNTNAPILF</sequence>
<dbReference type="OrthoDB" id="1677987at2"/>
<dbReference type="EMBL" id="JABTDW010000001">
    <property type="protein sequence ID" value="NSB16025.1"/>
    <property type="molecule type" value="Genomic_DNA"/>
</dbReference>